<evidence type="ECO:0000256" key="2">
    <source>
        <dbReference type="SAM" id="SignalP"/>
    </source>
</evidence>
<evidence type="ECO:0008006" key="5">
    <source>
        <dbReference type="Google" id="ProtNLM"/>
    </source>
</evidence>
<dbReference type="RefSeq" id="WP_309937122.1">
    <property type="nucleotide sequence ID" value="NZ_AP025305.1"/>
</dbReference>
<dbReference type="AlphaFoldDB" id="A0AAE4BRD3"/>
<dbReference type="EMBL" id="JAVDQD010000001">
    <property type="protein sequence ID" value="MDR6237655.1"/>
    <property type="molecule type" value="Genomic_DNA"/>
</dbReference>
<organism evidence="3 4">
    <name type="scientific">Aureibacter tunicatorum</name>
    <dbReference type="NCBI Taxonomy" id="866807"/>
    <lineage>
        <taxon>Bacteria</taxon>
        <taxon>Pseudomonadati</taxon>
        <taxon>Bacteroidota</taxon>
        <taxon>Cytophagia</taxon>
        <taxon>Cytophagales</taxon>
        <taxon>Persicobacteraceae</taxon>
        <taxon>Aureibacter</taxon>
    </lineage>
</organism>
<gene>
    <name evidence="3" type="ORF">HNQ88_000631</name>
</gene>
<feature type="region of interest" description="Disordered" evidence="1">
    <location>
        <begin position="25"/>
        <end position="56"/>
    </location>
</feature>
<name>A0AAE4BRD3_9BACT</name>
<proteinExistence type="predicted"/>
<sequence length="56" mass="5876">MKKSVLIIAALLAFGATISSCNKDSDIDDAEPVQPLPPEAVQPLPEIPVQPLPPAE</sequence>
<protein>
    <recommendedName>
        <fullName evidence="5">Lipoprotein</fullName>
    </recommendedName>
</protein>
<keyword evidence="2" id="KW-0732">Signal</keyword>
<keyword evidence="4" id="KW-1185">Reference proteome</keyword>
<accession>A0AAE4BRD3</accession>
<evidence type="ECO:0000313" key="3">
    <source>
        <dbReference type="EMBL" id="MDR6237655.1"/>
    </source>
</evidence>
<comment type="caution">
    <text evidence="3">The sequence shown here is derived from an EMBL/GenBank/DDBJ whole genome shotgun (WGS) entry which is preliminary data.</text>
</comment>
<feature type="signal peptide" evidence="2">
    <location>
        <begin position="1"/>
        <end position="21"/>
    </location>
</feature>
<reference evidence="3" key="1">
    <citation type="submission" date="2023-07" db="EMBL/GenBank/DDBJ databases">
        <title>Genomic Encyclopedia of Type Strains, Phase IV (KMG-IV): sequencing the most valuable type-strain genomes for metagenomic binning, comparative biology and taxonomic classification.</title>
        <authorList>
            <person name="Goeker M."/>
        </authorList>
    </citation>
    <scope>NUCLEOTIDE SEQUENCE</scope>
    <source>
        <strain evidence="3">DSM 26174</strain>
    </source>
</reference>
<evidence type="ECO:0000313" key="4">
    <source>
        <dbReference type="Proteomes" id="UP001185092"/>
    </source>
</evidence>
<dbReference type="Proteomes" id="UP001185092">
    <property type="component" value="Unassembled WGS sequence"/>
</dbReference>
<feature type="compositionally biased region" description="Pro residues" evidence="1">
    <location>
        <begin position="34"/>
        <end position="56"/>
    </location>
</feature>
<feature type="chain" id="PRO_5041991519" description="Lipoprotein" evidence="2">
    <location>
        <begin position="22"/>
        <end position="56"/>
    </location>
</feature>
<evidence type="ECO:0000256" key="1">
    <source>
        <dbReference type="SAM" id="MobiDB-lite"/>
    </source>
</evidence>
<dbReference type="PROSITE" id="PS51257">
    <property type="entry name" value="PROKAR_LIPOPROTEIN"/>
    <property type="match status" value="1"/>
</dbReference>